<accession>A0A5N5QEH2</accession>
<feature type="transmembrane region" description="Helical" evidence="2">
    <location>
        <begin position="170"/>
        <end position="192"/>
    </location>
</feature>
<reference evidence="3 4" key="1">
    <citation type="journal article" date="2019" name="Fungal Biol. Biotechnol.">
        <title>Draft genome sequence of fastidious pathogen Ceratobasidium theobromae, which causes vascular-streak dieback in Theobroma cacao.</title>
        <authorList>
            <person name="Ali S.S."/>
            <person name="Asman A."/>
            <person name="Shao J."/>
            <person name="Firmansyah A.P."/>
            <person name="Susilo A.W."/>
            <person name="Rosmana A."/>
            <person name="McMahon P."/>
            <person name="Junaid M."/>
            <person name="Guest D."/>
            <person name="Kheng T.Y."/>
            <person name="Meinhardt L.W."/>
            <person name="Bailey B.A."/>
        </authorList>
    </citation>
    <scope>NUCLEOTIDE SEQUENCE [LARGE SCALE GENOMIC DNA]</scope>
    <source>
        <strain evidence="3 4">CT2</strain>
    </source>
</reference>
<comment type="caution">
    <text evidence="3">The sequence shown here is derived from an EMBL/GenBank/DDBJ whole genome shotgun (WGS) entry which is preliminary data.</text>
</comment>
<evidence type="ECO:0000256" key="1">
    <source>
        <dbReference type="SAM" id="MobiDB-lite"/>
    </source>
</evidence>
<sequence length="318" mass="34488">MSSNDGVDINVETPSYTYQCMLTTFSWKGGRPPYDVWLTTSPSSDQMENFGIWRNITGTSFTAPCIAPAGSKPHLVVSDADGILENTGQDFLVLPSTDSSCLNRIYDAAGLSKSQSVLSSSLQDFRQGVTSAISVSATMAEATRSPTDPISSPGPVETRPASTSNIPARIVGPVMGILGALLVCMLVGICLARRKRPRKPIQLELTWRFDEEACTGREQVEMREMRNAREVPVISIPVPPRPLCLHDGSTRPSRKHPQNASATTVSPILDTSPARTRKHFGQRAELLSGAELERLAALVERRLGRVRGAPPEYQATQG</sequence>
<organism evidence="3 4">
    <name type="scientific">Ceratobasidium theobromae</name>
    <dbReference type="NCBI Taxonomy" id="1582974"/>
    <lineage>
        <taxon>Eukaryota</taxon>
        <taxon>Fungi</taxon>
        <taxon>Dikarya</taxon>
        <taxon>Basidiomycota</taxon>
        <taxon>Agaricomycotina</taxon>
        <taxon>Agaricomycetes</taxon>
        <taxon>Cantharellales</taxon>
        <taxon>Ceratobasidiaceae</taxon>
        <taxon>Ceratobasidium</taxon>
    </lineage>
</organism>
<proteinExistence type="predicted"/>
<keyword evidence="4" id="KW-1185">Reference proteome</keyword>
<feature type="region of interest" description="Disordered" evidence="1">
    <location>
        <begin position="249"/>
        <end position="274"/>
    </location>
</feature>
<keyword evidence="2" id="KW-0472">Membrane</keyword>
<gene>
    <name evidence="3" type="ORF">CTheo_6410</name>
</gene>
<evidence type="ECO:0000256" key="2">
    <source>
        <dbReference type="SAM" id="Phobius"/>
    </source>
</evidence>
<dbReference type="Proteomes" id="UP000383932">
    <property type="component" value="Unassembled WGS sequence"/>
</dbReference>
<feature type="region of interest" description="Disordered" evidence="1">
    <location>
        <begin position="140"/>
        <end position="163"/>
    </location>
</feature>
<name>A0A5N5QEH2_9AGAM</name>
<evidence type="ECO:0000313" key="4">
    <source>
        <dbReference type="Proteomes" id="UP000383932"/>
    </source>
</evidence>
<protein>
    <recommendedName>
        <fullName evidence="5">Transmembrane protein</fullName>
    </recommendedName>
</protein>
<evidence type="ECO:0000313" key="3">
    <source>
        <dbReference type="EMBL" id="KAB5590145.1"/>
    </source>
</evidence>
<dbReference type="EMBL" id="SSOP01000193">
    <property type="protein sequence ID" value="KAB5590145.1"/>
    <property type="molecule type" value="Genomic_DNA"/>
</dbReference>
<dbReference type="AlphaFoldDB" id="A0A5N5QEH2"/>
<keyword evidence="2" id="KW-1133">Transmembrane helix</keyword>
<dbReference type="OrthoDB" id="3362246at2759"/>
<keyword evidence="2" id="KW-0812">Transmembrane</keyword>
<evidence type="ECO:0008006" key="5">
    <source>
        <dbReference type="Google" id="ProtNLM"/>
    </source>
</evidence>